<dbReference type="Proteomes" id="UP000219369">
    <property type="component" value="Unassembled WGS sequence"/>
</dbReference>
<organism evidence="1 2">
    <name type="scientific">Fusarium oxysporum</name>
    <name type="common">Fusarium vascular wilt</name>
    <dbReference type="NCBI Taxonomy" id="5507"/>
    <lineage>
        <taxon>Eukaryota</taxon>
        <taxon>Fungi</taxon>
        <taxon>Dikarya</taxon>
        <taxon>Ascomycota</taxon>
        <taxon>Pezizomycotina</taxon>
        <taxon>Sordariomycetes</taxon>
        <taxon>Hypocreomycetidae</taxon>
        <taxon>Hypocreales</taxon>
        <taxon>Nectriaceae</taxon>
        <taxon>Fusarium</taxon>
        <taxon>Fusarium oxysporum species complex</taxon>
    </lineage>
</organism>
<reference evidence="2" key="1">
    <citation type="submission" date="2016-09" db="EMBL/GenBank/DDBJ databases">
        <authorList>
            <person name="Guldener U."/>
        </authorList>
    </citation>
    <scope>NUCLEOTIDE SEQUENCE [LARGE SCALE GENOMIC DNA]</scope>
    <source>
        <strain evidence="2">V64-1</strain>
    </source>
</reference>
<dbReference type="EMBL" id="FMJY01000004">
    <property type="protein sequence ID" value="SCO84447.1"/>
    <property type="molecule type" value="Genomic_DNA"/>
</dbReference>
<evidence type="ECO:0000313" key="2">
    <source>
        <dbReference type="Proteomes" id="UP000219369"/>
    </source>
</evidence>
<name>A0A2H3T798_FUSOX</name>
<dbReference type="OrthoDB" id="3522001at2759"/>
<accession>A0A2H3T798</accession>
<sequence>MTDGKAGWGDEFGSDIDHINREGTTSAARSAVCHIAGAA</sequence>
<proteinExistence type="predicted"/>
<protein>
    <submittedName>
        <fullName evidence="1">Uncharacterized protein</fullName>
    </submittedName>
</protein>
<evidence type="ECO:0000313" key="1">
    <source>
        <dbReference type="EMBL" id="SCO84447.1"/>
    </source>
</evidence>
<gene>
    <name evidence="1" type="ORF">FRV6_08574</name>
</gene>
<dbReference type="AlphaFoldDB" id="A0A2H3T798"/>